<name>A0A7K3S5N9_9ACTN</name>
<protein>
    <submittedName>
        <fullName evidence="1">Uncharacterized protein</fullName>
    </submittedName>
</protein>
<reference evidence="1 2" key="1">
    <citation type="submission" date="2020-01" db="EMBL/GenBank/DDBJ databases">
        <title>Insect and environment-associated Actinomycetes.</title>
        <authorList>
            <person name="Currrie C."/>
            <person name="Chevrette M."/>
            <person name="Carlson C."/>
            <person name="Stubbendieck R."/>
            <person name="Wendt-Pienkowski E."/>
        </authorList>
    </citation>
    <scope>NUCLEOTIDE SEQUENCE [LARGE SCALE GENOMIC DNA]</scope>
    <source>
        <strain evidence="1 2">SID7590</strain>
    </source>
</reference>
<comment type="caution">
    <text evidence="1">The sequence shown here is derived from an EMBL/GenBank/DDBJ whole genome shotgun (WGS) entry which is preliminary data.</text>
</comment>
<dbReference type="EMBL" id="JAAGMP010001362">
    <property type="protein sequence ID" value="NEC22613.1"/>
    <property type="molecule type" value="Genomic_DNA"/>
</dbReference>
<accession>A0A7K3S5N9</accession>
<proteinExistence type="predicted"/>
<dbReference type="AlphaFoldDB" id="A0A7K3S5N9"/>
<sequence length="113" mass="13091">MEVAIKLGHFMIKRCPRCGADIRSSSTVRLKRAPEHSQWVIDTRRAVGDRIRIRIRLIKLDWTQQRLREVADMSRNTLQRMGAACGVGADQRPAPVTPWQSVLERVWQRSNLM</sequence>
<organism evidence="1 2">
    <name type="scientific">Streptomyces parvus</name>
    <dbReference type="NCBI Taxonomy" id="66428"/>
    <lineage>
        <taxon>Bacteria</taxon>
        <taxon>Bacillati</taxon>
        <taxon>Actinomycetota</taxon>
        <taxon>Actinomycetes</taxon>
        <taxon>Kitasatosporales</taxon>
        <taxon>Streptomycetaceae</taxon>
        <taxon>Streptomyces</taxon>
    </lineage>
</organism>
<dbReference type="RefSeq" id="WP_164207083.1">
    <property type="nucleotide sequence ID" value="NZ_JAAGMP010001362.1"/>
</dbReference>
<evidence type="ECO:0000313" key="2">
    <source>
        <dbReference type="Proteomes" id="UP000469670"/>
    </source>
</evidence>
<evidence type="ECO:0000313" key="1">
    <source>
        <dbReference type="EMBL" id="NEC22613.1"/>
    </source>
</evidence>
<gene>
    <name evidence="1" type="ORF">G3I50_30880</name>
</gene>
<dbReference type="Proteomes" id="UP000469670">
    <property type="component" value="Unassembled WGS sequence"/>
</dbReference>